<dbReference type="EMBL" id="ML208259">
    <property type="protein sequence ID" value="TFK77364.1"/>
    <property type="molecule type" value="Genomic_DNA"/>
</dbReference>
<reference evidence="1 2" key="1">
    <citation type="journal article" date="2019" name="Nat. Ecol. Evol.">
        <title>Megaphylogeny resolves global patterns of mushroom evolution.</title>
        <authorList>
            <person name="Varga T."/>
            <person name="Krizsan K."/>
            <person name="Foldi C."/>
            <person name="Dima B."/>
            <person name="Sanchez-Garcia M."/>
            <person name="Sanchez-Ramirez S."/>
            <person name="Szollosi G.J."/>
            <person name="Szarkandi J.G."/>
            <person name="Papp V."/>
            <person name="Albert L."/>
            <person name="Andreopoulos W."/>
            <person name="Angelini C."/>
            <person name="Antonin V."/>
            <person name="Barry K.W."/>
            <person name="Bougher N.L."/>
            <person name="Buchanan P."/>
            <person name="Buyck B."/>
            <person name="Bense V."/>
            <person name="Catcheside P."/>
            <person name="Chovatia M."/>
            <person name="Cooper J."/>
            <person name="Damon W."/>
            <person name="Desjardin D."/>
            <person name="Finy P."/>
            <person name="Geml J."/>
            <person name="Haridas S."/>
            <person name="Hughes K."/>
            <person name="Justo A."/>
            <person name="Karasinski D."/>
            <person name="Kautmanova I."/>
            <person name="Kiss B."/>
            <person name="Kocsube S."/>
            <person name="Kotiranta H."/>
            <person name="LaButti K.M."/>
            <person name="Lechner B.E."/>
            <person name="Liimatainen K."/>
            <person name="Lipzen A."/>
            <person name="Lukacs Z."/>
            <person name="Mihaltcheva S."/>
            <person name="Morgado L.N."/>
            <person name="Niskanen T."/>
            <person name="Noordeloos M.E."/>
            <person name="Ohm R.A."/>
            <person name="Ortiz-Santana B."/>
            <person name="Ovrebo C."/>
            <person name="Racz N."/>
            <person name="Riley R."/>
            <person name="Savchenko A."/>
            <person name="Shiryaev A."/>
            <person name="Soop K."/>
            <person name="Spirin V."/>
            <person name="Szebenyi C."/>
            <person name="Tomsovsky M."/>
            <person name="Tulloss R.E."/>
            <person name="Uehling J."/>
            <person name="Grigoriev I.V."/>
            <person name="Vagvolgyi C."/>
            <person name="Papp T."/>
            <person name="Martin F.M."/>
            <person name="Miettinen O."/>
            <person name="Hibbett D.S."/>
            <person name="Nagy L.G."/>
        </authorList>
    </citation>
    <scope>NUCLEOTIDE SEQUENCE [LARGE SCALE GENOMIC DNA]</scope>
    <source>
        <strain evidence="1 2">NL-1719</strain>
    </source>
</reference>
<name>A0ACD3BH63_9AGAR</name>
<dbReference type="Proteomes" id="UP000308600">
    <property type="component" value="Unassembled WGS sequence"/>
</dbReference>
<organism evidence="1 2">
    <name type="scientific">Pluteus cervinus</name>
    <dbReference type="NCBI Taxonomy" id="181527"/>
    <lineage>
        <taxon>Eukaryota</taxon>
        <taxon>Fungi</taxon>
        <taxon>Dikarya</taxon>
        <taxon>Basidiomycota</taxon>
        <taxon>Agaricomycotina</taxon>
        <taxon>Agaricomycetes</taxon>
        <taxon>Agaricomycetidae</taxon>
        <taxon>Agaricales</taxon>
        <taxon>Pluteineae</taxon>
        <taxon>Pluteaceae</taxon>
        <taxon>Pluteus</taxon>
    </lineage>
</organism>
<evidence type="ECO:0000313" key="1">
    <source>
        <dbReference type="EMBL" id="TFK77364.1"/>
    </source>
</evidence>
<proteinExistence type="predicted"/>
<keyword evidence="2" id="KW-1185">Reference proteome</keyword>
<protein>
    <submittedName>
        <fullName evidence="1">YccV-like-domain-containing protein</fullName>
    </submittedName>
</protein>
<evidence type="ECO:0000313" key="2">
    <source>
        <dbReference type="Proteomes" id="UP000308600"/>
    </source>
</evidence>
<sequence>MTGITRHFPLDIIVSVLFQVPPVYEDGGDGAGTLLNCHRLNRLWREAASLSSLWEAHYKARYYHCDSVEEAQRWDEAAGTWKIMYGKRRSLDQQALSLLDHISNKRADRYPRAKLLVDMSFDVWDVLERLRDRPVDIFHEHADDAKYQTITQRYWAQSILQAIGRGYAVKVWSEYSQPPESSFSPPSFDTAMTVLSCFFGKSPVRIEVQLDSLADECKQSLLAKGLTFDVLDSKYDLEDLTRGTCQFMSSKGFGLAEPHNFLKVLNQFPHAYLSTNKETIPISLVHVFVAISRRLGIQASPIDFPAKVLVHVARPNSDVDLFLDVCRRDSPIINVTTEIHSTYERQLGIPAQEAVRYINPVGGAKMILRVARNILSASREGPDFSYGVSHCALQASLCIHLLLTNERQLASNILANVEILPLDCATYLPSVLAPALPMASEDLIRRTCESILTGEAESGVVIRRPDHKVTYFVGALFVHVRYGYAGCVLDWDIACSASEDWMMQMKVDALPRGRNQPFYHCVAADGSQRYVAEENIRLAKPTREIIQTLLELVPSLAMSFKAADLRNEDLGGRGRLLLSPEALLLHPDDDLVGQQWVETGELAC</sequence>
<gene>
    <name evidence="1" type="ORF">BDN72DRAFT_910464</name>
</gene>
<accession>A0ACD3BH63</accession>